<keyword evidence="3" id="KW-0282">Flagellum</keyword>
<keyword evidence="3" id="KW-0966">Cell projection</keyword>
<gene>
    <name evidence="3" type="ORF">ACFFHF_05390</name>
</gene>
<evidence type="ECO:0000313" key="4">
    <source>
        <dbReference type="Proteomes" id="UP001589738"/>
    </source>
</evidence>
<dbReference type="Gene3D" id="3.30.750.140">
    <property type="match status" value="1"/>
</dbReference>
<evidence type="ECO:0000256" key="1">
    <source>
        <dbReference type="SAM" id="MobiDB-lite"/>
    </source>
</evidence>
<dbReference type="EMBL" id="JBHLUU010000016">
    <property type="protein sequence ID" value="MFC0474730.1"/>
    <property type="molecule type" value="Genomic_DNA"/>
</dbReference>
<feature type="domain" description="Flagellar hook-length control protein-like C-terminal" evidence="2">
    <location>
        <begin position="282"/>
        <end position="358"/>
    </location>
</feature>
<keyword evidence="3" id="KW-0969">Cilium</keyword>
<feature type="region of interest" description="Disordered" evidence="1">
    <location>
        <begin position="355"/>
        <end position="387"/>
    </location>
</feature>
<dbReference type="RefSeq" id="WP_160545597.1">
    <property type="nucleotide sequence ID" value="NZ_JBHLUU010000016.1"/>
</dbReference>
<evidence type="ECO:0000259" key="2">
    <source>
        <dbReference type="Pfam" id="PF02120"/>
    </source>
</evidence>
<comment type="caution">
    <text evidence="3">The sequence shown here is derived from an EMBL/GenBank/DDBJ whole genome shotgun (WGS) entry which is preliminary data.</text>
</comment>
<keyword evidence="4" id="KW-1185">Reference proteome</keyword>
<protein>
    <submittedName>
        <fullName evidence="3">Flagellar hook-length control protein FliK</fullName>
    </submittedName>
</protein>
<accession>A0ABV6KP95</accession>
<dbReference type="Proteomes" id="UP001589738">
    <property type="component" value="Unassembled WGS sequence"/>
</dbReference>
<sequence>MQIESLGFTQKLASQLNKASASQEKSSFSNLLQSATAPVEDTTTDTANVKLTATDIKELVSLLSKDDLLEVEDGLQLLDQLISNSNEDLFTMIENYLGISHIQFQNLLSNLMDKLQVEGEEGQSDLAKLLQVIEKMGDLTASQLGSVLDKDSLKLIRATKLYELMAKNQDSLNGESNKLDFKSLSAKLTIILEGNMFKSEQTASRLAFLKQTFSSIMTSSSSREELTSTSSSKSDMISGSVQFMQMSRPEQLTLNVSNGSKQVQTEQLIKQFENILARSQFTNVNGVQRLFLQLNPGHLGSLRIEIIQQDSVMVAKIVTSTQAAKDAIEGQLNHLKQAFNSQNIQVERVEISQQTTGQERFLNREGEQQQARQEQAEQKEEQTSDQDFISSFEEALLNTEV</sequence>
<name>A0ABV6KP95_9BACI</name>
<reference evidence="3 4" key="1">
    <citation type="submission" date="2024-09" db="EMBL/GenBank/DDBJ databases">
        <authorList>
            <person name="Sun Q."/>
            <person name="Mori K."/>
        </authorList>
    </citation>
    <scope>NUCLEOTIDE SEQUENCE [LARGE SCALE GENOMIC DNA]</scope>
    <source>
        <strain evidence="3 4">CGMCC 1.9126</strain>
    </source>
</reference>
<dbReference type="CDD" id="cd17470">
    <property type="entry name" value="T3SS_Flik_C"/>
    <property type="match status" value="1"/>
</dbReference>
<dbReference type="Pfam" id="PF02120">
    <property type="entry name" value="Flg_hook"/>
    <property type="match status" value="1"/>
</dbReference>
<organism evidence="3 4">
    <name type="scientific">Robertmurraya beringensis</name>
    <dbReference type="NCBI Taxonomy" id="641660"/>
    <lineage>
        <taxon>Bacteria</taxon>
        <taxon>Bacillati</taxon>
        <taxon>Bacillota</taxon>
        <taxon>Bacilli</taxon>
        <taxon>Bacillales</taxon>
        <taxon>Bacillaceae</taxon>
        <taxon>Robertmurraya</taxon>
    </lineage>
</organism>
<dbReference type="InterPro" id="IPR038610">
    <property type="entry name" value="FliK-like_C_sf"/>
</dbReference>
<proteinExistence type="predicted"/>
<dbReference type="InterPro" id="IPR021136">
    <property type="entry name" value="Flagellar_hook_control-like_C"/>
</dbReference>
<evidence type="ECO:0000313" key="3">
    <source>
        <dbReference type="EMBL" id="MFC0474730.1"/>
    </source>
</evidence>